<feature type="transmembrane region" description="Helical" evidence="1">
    <location>
        <begin position="12"/>
        <end position="31"/>
    </location>
</feature>
<proteinExistence type="predicted"/>
<accession>A0ABY4VP80</accession>
<sequence>MESFHRADWIGIAQAAGGMLAVIAAFIVSSLQSRHAAKLRRQDGLERLEGLAKLIELARVRVDAMLEEVPQGGSNLMGGPMSPIKGETIRAAAIVYDAVIQASIADAPSAKCVEALLDAKTAYREVDAMIGLTAFRSASRMVVQPVTMKPLKGMADRLKFAEEVLRAEHARLSR</sequence>
<reference evidence="2" key="1">
    <citation type="submission" date="2022-06" db="EMBL/GenBank/DDBJ databases">
        <title>Complete genome sequence and characterization of Cupriavidus gilardii QJ1 isolated from contaminating cells.</title>
        <authorList>
            <person name="Qi J."/>
        </authorList>
    </citation>
    <scope>NUCLEOTIDE SEQUENCE</scope>
    <source>
        <strain evidence="2">QJ1</strain>
    </source>
</reference>
<protein>
    <submittedName>
        <fullName evidence="2">Uncharacterized protein</fullName>
    </submittedName>
</protein>
<gene>
    <name evidence="2" type="ORF">NDR89_20545</name>
</gene>
<keyword evidence="1" id="KW-0812">Transmembrane</keyword>
<evidence type="ECO:0000256" key="1">
    <source>
        <dbReference type="SAM" id="Phobius"/>
    </source>
</evidence>
<evidence type="ECO:0000313" key="2">
    <source>
        <dbReference type="EMBL" id="USE79029.1"/>
    </source>
</evidence>
<dbReference type="Proteomes" id="UP001056648">
    <property type="component" value="Chromosome 2"/>
</dbReference>
<organism evidence="2 3">
    <name type="scientific">Cupriavidus gilardii</name>
    <dbReference type="NCBI Taxonomy" id="82541"/>
    <lineage>
        <taxon>Bacteria</taxon>
        <taxon>Pseudomonadati</taxon>
        <taxon>Pseudomonadota</taxon>
        <taxon>Betaproteobacteria</taxon>
        <taxon>Burkholderiales</taxon>
        <taxon>Burkholderiaceae</taxon>
        <taxon>Cupriavidus</taxon>
    </lineage>
</organism>
<keyword evidence="3" id="KW-1185">Reference proteome</keyword>
<evidence type="ECO:0000313" key="3">
    <source>
        <dbReference type="Proteomes" id="UP001056648"/>
    </source>
</evidence>
<dbReference type="EMBL" id="CP098736">
    <property type="protein sequence ID" value="USE79029.1"/>
    <property type="molecule type" value="Genomic_DNA"/>
</dbReference>
<keyword evidence="1" id="KW-1133">Transmembrane helix</keyword>
<keyword evidence="1" id="KW-0472">Membrane</keyword>
<dbReference type="RefSeq" id="WP_252252751.1">
    <property type="nucleotide sequence ID" value="NZ_CP098736.1"/>
</dbReference>
<name>A0ABY4VP80_9BURK</name>